<reference evidence="2 3" key="1">
    <citation type="submission" date="2018-01" db="EMBL/GenBank/DDBJ databases">
        <authorList>
            <person name="Paulsen S."/>
            <person name="Gram L.K."/>
        </authorList>
    </citation>
    <scope>NUCLEOTIDE SEQUENCE [LARGE SCALE GENOMIC DNA]</scope>
    <source>
        <strain evidence="2 3">S3895</strain>
    </source>
</reference>
<accession>A0ABY2VUM6</accession>
<feature type="non-terminal residue" evidence="2">
    <location>
        <position position="90"/>
    </location>
</feature>
<feature type="domain" description="Transposase IS801/IS1294" evidence="1">
    <location>
        <begin position="4"/>
        <end position="88"/>
    </location>
</feature>
<dbReference type="PANTHER" id="PTHR37023">
    <property type="entry name" value="TRANSPOSASE"/>
    <property type="match status" value="1"/>
</dbReference>
<keyword evidence="3" id="KW-1185">Reference proteome</keyword>
<dbReference type="Pfam" id="PF04986">
    <property type="entry name" value="Y2_Tnp"/>
    <property type="match status" value="1"/>
</dbReference>
<sequence>MSLFVVDCRKVGFGDKAYQYLSRYLYQGVLSDNDIVHYDENTVTFKYQESRTKQTVTRTLPVLKFLWLILQQVLPKGLHRVRDCGYLAGN</sequence>
<organism evidence="2 3">
    <name type="scientific">Pseudoalteromonas aurantia</name>
    <dbReference type="NCBI Taxonomy" id="43654"/>
    <lineage>
        <taxon>Bacteria</taxon>
        <taxon>Pseudomonadati</taxon>
        <taxon>Pseudomonadota</taxon>
        <taxon>Gammaproteobacteria</taxon>
        <taxon>Alteromonadales</taxon>
        <taxon>Pseudoalteromonadaceae</taxon>
        <taxon>Pseudoalteromonas</taxon>
    </lineage>
</organism>
<dbReference type="InterPro" id="IPR007069">
    <property type="entry name" value="Transposase_32"/>
</dbReference>
<dbReference type="PANTHER" id="PTHR37023:SF1">
    <property type="entry name" value="ISSOD25 TRANSPOSASE TNPA_ISSOD25"/>
    <property type="match status" value="1"/>
</dbReference>
<gene>
    <name evidence="2" type="ORF">CWC20_16080</name>
</gene>
<name>A0ABY2VUM6_9GAMM</name>
<dbReference type="Proteomes" id="UP000307164">
    <property type="component" value="Unassembled WGS sequence"/>
</dbReference>
<protein>
    <submittedName>
        <fullName evidence="2">IS91 family transposase</fullName>
    </submittedName>
</protein>
<dbReference type="EMBL" id="PNBW01000086">
    <property type="protein sequence ID" value="TMO72057.1"/>
    <property type="molecule type" value="Genomic_DNA"/>
</dbReference>
<comment type="caution">
    <text evidence="2">The sequence shown here is derived from an EMBL/GenBank/DDBJ whole genome shotgun (WGS) entry which is preliminary data.</text>
</comment>
<evidence type="ECO:0000313" key="3">
    <source>
        <dbReference type="Proteomes" id="UP000307164"/>
    </source>
</evidence>
<reference evidence="3" key="2">
    <citation type="submission" date="2019-06" db="EMBL/GenBank/DDBJ databases">
        <title>Co-occurence of chitin degradation, pigmentation and bioactivity in marine Pseudoalteromonas.</title>
        <authorList>
            <person name="Sonnenschein E.C."/>
            <person name="Bech P.K."/>
        </authorList>
    </citation>
    <scope>NUCLEOTIDE SEQUENCE [LARGE SCALE GENOMIC DNA]</scope>
    <source>
        <strain evidence="3">S3895</strain>
    </source>
</reference>
<evidence type="ECO:0000313" key="2">
    <source>
        <dbReference type="EMBL" id="TMO72057.1"/>
    </source>
</evidence>
<evidence type="ECO:0000259" key="1">
    <source>
        <dbReference type="Pfam" id="PF04986"/>
    </source>
</evidence>
<proteinExistence type="predicted"/>